<dbReference type="PANTHER" id="PTHR30195">
    <property type="entry name" value="TYPE I SITE-SPECIFIC DEOXYRIBONUCLEASE PROTEIN SUBUNIT M AND R"/>
    <property type="match status" value="1"/>
</dbReference>
<comment type="catalytic activity">
    <reaction evidence="1">
        <text>Endonucleolytic cleavage of DNA to give random double-stranded fragments with terminal 5'-phosphates, ATP is simultaneously hydrolyzed.</text>
        <dbReference type="EC" id="3.1.21.3"/>
    </reaction>
</comment>
<dbReference type="GO" id="GO:0003677">
    <property type="term" value="F:DNA binding"/>
    <property type="evidence" value="ECO:0007669"/>
    <property type="project" value="UniProtKB-KW"/>
</dbReference>
<sequence>MNPGLPRRAILRASGIPTSFIRSFDSTTSAVPSSLLTWFDVIGYTVFLEKDIITFGNWTERSSITEVVLRDRLHSAVQRINPSLSSEAITQAICQVNCIGNLTLFENNRHFHQLLTAGVDVTYQLNHKLVHEKVWLIDADNLLNNDWLVIHPFTVKQESYIQSLDVVVFINGLPLAVIIWNPIDETATLKTAYGRFQTHLQKLPKLFFYNAFVVIAYGSRARVGTLTSDWQEYLPWRTIDGEDFPSTGETQLEVLIQGIFDKRRLLELVRHFLVFEENTNCIHKKFLRHPFCTICNPSSHKAMTGNHIF</sequence>
<protein>
    <recommendedName>
        <fullName evidence="3">type I site-specific deoxyribonuclease</fullName>
        <ecNumber evidence="3">3.1.21.3</ecNumber>
    </recommendedName>
</protein>
<dbReference type="Proteomes" id="UP000235036">
    <property type="component" value="Unassembled WGS sequence"/>
</dbReference>
<evidence type="ECO:0000256" key="4">
    <source>
        <dbReference type="ARBA" id="ARBA00022722"/>
    </source>
</evidence>
<keyword evidence="4" id="KW-0540">Nuclease</keyword>
<evidence type="ECO:0000256" key="10">
    <source>
        <dbReference type="ARBA" id="ARBA00023125"/>
    </source>
</evidence>
<evidence type="ECO:0000256" key="7">
    <source>
        <dbReference type="ARBA" id="ARBA00022759"/>
    </source>
</evidence>
<dbReference type="CDD" id="cd22332">
    <property type="entry name" value="HsdR_N"/>
    <property type="match status" value="1"/>
</dbReference>
<comment type="caution">
    <text evidence="12">The sequence shown here is derived from an EMBL/GenBank/DDBJ whole genome shotgun (WGS) entry which is preliminary data.</text>
</comment>
<evidence type="ECO:0000313" key="13">
    <source>
        <dbReference type="Proteomes" id="UP000235036"/>
    </source>
</evidence>
<dbReference type="EMBL" id="NRQW01000065">
    <property type="protein sequence ID" value="PLZ93524.1"/>
    <property type="molecule type" value="Genomic_DNA"/>
</dbReference>
<dbReference type="GO" id="GO:0009307">
    <property type="term" value="P:DNA restriction-modification system"/>
    <property type="evidence" value="ECO:0007669"/>
    <property type="project" value="UniProtKB-KW"/>
</dbReference>
<dbReference type="EC" id="3.1.21.3" evidence="3"/>
<dbReference type="Gene3D" id="3.90.1570.50">
    <property type="match status" value="1"/>
</dbReference>
<keyword evidence="6" id="KW-0680">Restriction system</keyword>
<dbReference type="AlphaFoldDB" id="A0A2N6K7X0"/>
<evidence type="ECO:0000259" key="11">
    <source>
        <dbReference type="Pfam" id="PF04313"/>
    </source>
</evidence>
<dbReference type="RefSeq" id="WP_102204850.1">
    <property type="nucleotide sequence ID" value="NZ_CAWNVR010000705.1"/>
</dbReference>
<keyword evidence="13" id="KW-1185">Reference proteome</keyword>
<evidence type="ECO:0000256" key="1">
    <source>
        <dbReference type="ARBA" id="ARBA00000851"/>
    </source>
</evidence>
<evidence type="ECO:0000256" key="3">
    <source>
        <dbReference type="ARBA" id="ARBA00012654"/>
    </source>
</evidence>
<keyword evidence="10" id="KW-0238">DNA-binding</keyword>
<dbReference type="PANTHER" id="PTHR30195:SF15">
    <property type="entry name" value="TYPE I RESTRICTION ENZYME HINDI ENDONUCLEASE SUBUNIT"/>
    <property type="match status" value="1"/>
</dbReference>
<keyword evidence="7" id="KW-0255">Endonuclease</keyword>
<organism evidence="12 13">
    <name type="scientific">Fischerella muscicola CCMEE 5323</name>
    <dbReference type="NCBI Taxonomy" id="2019572"/>
    <lineage>
        <taxon>Bacteria</taxon>
        <taxon>Bacillati</taxon>
        <taxon>Cyanobacteriota</taxon>
        <taxon>Cyanophyceae</taxon>
        <taxon>Nostocales</taxon>
        <taxon>Hapalosiphonaceae</taxon>
        <taxon>Fischerella</taxon>
    </lineage>
</organism>
<comment type="similarity">
    <text evidence="2">Belongs to the HsdR family.</text>
</comment>
<dbReference type="SUPFAM" id="SSF56024">
    <property type="entry name" value="Phospholipase D/nuclease"/>
    <property type="match status" value="1"/>
</dbReference>
<dbReference type="InterPro" id="IPR007409">
    <property type="entry name" value="Restrct_endonuc_type1_HsdR_N"/>
</dbReference>
<dbReference type="GO" id="GO:0009035">
    <property type="term" value="F:type I site-specific deoxyribonuclease activity"/>
    <property type="evidence" value="ECO:0007669"/>
    <property type="project" value="UniProtKB-EC"/>
</dbReference>
<accession>A0A2N6K7X0</accession>
<evidence type="ECO:0000256" key="2">
    <source>
        <dbReference type="ARBA" id="ARBA00008598"/>
    </source>
</evidence>
<dbReference type="InterPro" id="IPR051268">
    <property type="entry name" value="Type-I_R_enzyme_R_subunit"/>
</dbReference>
<feature type="domain" description="Restriction endonuclease type I HsdR N-terminal" evidence="11">
    <location>
        <begin position="35"/>
        <end position="230"/>
    </location>
</feature>
<evidence type="ECO:0000256" key="5">
    <source>
        <dbReference type="ARBA" id="ARBA00022741"/>
    </source>
</evidence>
<evidence type="ECO:0000256" key="9">
    <source>
        <dbReference type="ARBA" id="ARBA00022840"/>
    </source>
</evidence>
<keyword evidence="8" id="KW-0378">Hydrolase</keyword>
<keyword evidence="5" id="KW-0547">Nucleotide-binding</keyword>
<evidence type="ECO:0000256" key="8">
    <source>
        <dbReference type="ARBA" id="ARBA00022801"/>
    </source>
</evidence>
<dbReference type="Pfam" id="PF04313">
    <property type="entry name" value="HSDR_N"/>
    <property type="match status" value="1"/>
</dbReference>
<keyword evidence="9" id="KW-0067">ATP-binding</keyword>
<evidence type="ECO:0000313" key="12">
    <source>
        <dbReference type="EMBL" id="PLZ93524.1"/>
    </source>
</evidence>
<dbReference type="GO" id="GO:0005524">
    <property type="term" value="F:ATP binding"/>
    <property type="evidence" value="ECO:0007669"/>
    <property type="project" value="UniProtKB-KW"/>
</dbReference>
<proteinExistence type="inferred from homology"/>
<gene>
    <name evidence="12" type="ORF">CEN44_03005</name>
</gene>
<name>A0A2N6K7X0_FISMU</name>
<reference evidence="12 13" key="1">
    <citation type="submission" date="2017-08" db="EMBL/GenBank/DDBJ databases">
        <title>Genomes of Fischerella (Mastigocladus) sp. strains.</title>
        <authorList>
            <person name="Miller S.R."/>
        </authorList>
    </citation>
    <scope>NUCLEOTIDE SEQUENCE [LARGE SCALE GENOMIC DNA]</scope>
    <source>
        <strain evidence="12 13">CCMEE 5323</strain>
    </source>
</reference>
<evidence type="ECO:0000256" key="6">
    <source>
        <dbReference type="ARBA" id="ARBA00022747"/>
    </source>
</evidence>